<gene>
    <name evidence="3" type="ORF">D9757_009281</name>
</gene>
<dbReference type="OrthoDB" id="408631at2759"/>
<dbReference type="Gene3D" id="3.40.50.1820">
    <property type="entry name" value="alpha/beta hydrolase"/>
    <property type="match status" value="1"/>
</dbReference>
<dbReference type="GO" id="GO:0016787">
    <property type="term" value="F:hydrolase activity"/>
    <property type="evidence" value="ECO:0007669"/>
    <property type="project" value="UniProtKB-KW"/>
</dbReference>
<name>A0A8H5HA65_9AGAR</name>
<keyword evidence="4" id="KW-1185">Reference proteome</keyword>
<dbReference type="PANTHER" id="PTHR48081:SF8">
    <property type="entry name" value="ALPHA_BETA HYDROLASE FOLD-3 DOMAIN-CONTAINING PROTEIN-RELATED"/>
    <property type="match status" value="1"/>
</dbReference>
<evidence type="ECO:0000259" key="2">
    <source>
        <dbReference type="Pfam" id="PF07859"/>
    </source>
</evidence>
<keyword evidence="1" id="KW-0378">Hydrolase</keyword>
<dbReference type="InterPro" id="IPR050300">
    <property type="entry name" value="GDXG_lipolytic_enzyme"/>
</dbReference>
<dbReference type="Proteomes" id="UP000518752">
    <property type="component" value="Unassembled WGS sequence"/>
</dbReference>
<proteinExistence type="predicted"/>
<organism evidence="3 4">
    <name type="scientific">Collybiopsis confluens</name>
    <dbReference type="NCBI Taxonomy" id="2823264"/>
    <lineage>
        <taxon>Eukaryota</taxon>
        <taxon>Fungi</taxon>
        <taxon>Dikarya</taxon>
        <taxon>Basidiomycota</taxon>
        <taxon>Agaricomycotina</taxon>
        <taxon>Agaricomycetes</taxon>
        <taxon>Agaricomycetidae</taxon>
        <taxon>Agaricales</taxon>
        <taxon>Marasmiineae</taxon>
        <taxon>Omphalotaceae</taxon>
        <taxon>Collybiopsis</taxon>
    </lineage>
</organism>
<evidence type="ECO:0000313" key="4">
    <source>
        <dbReference type="Proteomes" id="UP000518752"/>
    </source>
</evidence>
<dbReference type="Pfam" id="PF07859">
    <property type="entry name" value="Abhydrolase_3"/>
    <property type="match status" value="1"/>
</dbReference>
<evidence type="ECO:0000313" key="3">
    <source>
        <dbReference type="EMBL" id="KAF5379588.1"/>
    </source>
</evidence>
<feature type="domain" description="Alpha/beta hydrolase fold-3" evidence="2">
    <location>
        <begin position="3"/>
        <end position="178"/>
    </location>
</feature>
<dbReference type="AlphaFoldDB" id="A0A8H5HA65"/>
<accession>A0A8H5HA65</accession>
<dbReference type="EMBL" id="JAACJN010000069">
    <property type="protein sequence ID" value="KAF5379588.1"/>
    <property type="molecule type" value="Genomic_DNA"/>
</dbReference>
<dbReference type="SUPFAM" id="SSF53474">
    <property type="entry name" value="alpha/beta-Hydrolases"/>
    <property type="match status" value="1"/>
</dbReference>
<sequence length="199" mass="22101">MHPPENKFPAAVEDAVEALQWVLTEGKDFLHVDTSKIATGGQSAGGNLAAVLALKSVEDSFTPPLPHPLRLQLMTAPVLDMTATEASGGRWERNKHAPFLTPDRTRWSKGMYFRSEEEWLKWEASPILAPEKLLKKAPKAWIAAAEIDILCNEAEAYAEKLRNCGVEAECVVYKGGSHINFVLDGAFFTRLVWVRKESL</sequence>
<comment type="caution">
    <text evidence="3">The sequence shown here is derived from an EMBL/GenBank/DDBJ whole genome shotgun (WGS) entry which is preliminary data.</text>
</comment>
<dbReference type="InterPro" id="IPR029058">
    <property type="entry name" value="AB_hydrolase_fold"/>
</dbReference>
<protein>
    <recommendedName>
        <fullName evidence="2">Alpha/beta hydrolase fold-3 domain-containing protein</fullName>
    </recommendedName>
</protein>
<reference evidence="3 4" key="1">
    <citation type="journal article" date="2020" name="ISME J.">
        <title>Uncovering the hidden diversity of litter-decomposition mechanisms in mushroom-forming fungi.</title>
        <authorList>
            <person name="Floudas D."/>
            <person name="Bentzer J."/>
            <person name="Ahren D."/>
            <person name="Johansson T."/>
            <person name="Persson P."/>
            <person name="Tunlid A."/>
        </authorList>
    </citation>
    <scope>NUCLEOTIDE SEQUENCE [LARGE SCALE GENOMIC DNA]</scope>
    <source>
        <strain evidence="3 4">CBS 406.79</strain>
    </source>
</reference>
<evidence type="ECO:0000256" key="1">
    <source>
        <dbReference type="ARBA" id="ARBA00022801"/>
    </source>
</evidence>
<dbReference type="InterPro" id="IPR013094">
    <property type="entry name" value="AB_hydrolase_3"/>
</dbReference>
<dbReference type="PANTHER" id="PTHR48081">
    <property type="entry name" value="AB HYDROLASE SUPERFAMILY PROTEIN C4A8.06C"/>
    <property type="match status" value="1"/>
</dbReference>